<dbReference type="Pfam" id="PF07883">
    <property type="entry name" value="Cupin_2"/>
    <property type="match status" value="1"/>
</dbReference>
<dbReference type="InterPro" id="IPR051610">
    <property type="entry name" value="GPI/OXD"/>
</dbReference>
<dbReference type="Proteomes" id="UP000689967">
    <property type="component" value="Unassembled WGS sequence"/>
</dbReference>
<reference evidence="3 4" key="1">
    <citation type="submission" date="2021-01" db="EMBL/GenBank/DDBJ databases">
        <title>Roseomonas sp. nov, a bacterium isolated from an oil production mixture in Yumen Oilfield.</title>
        <authorList>
            <person name="Wu D."/>
        </authorList>
    </citation>
    <scope>NUCLEOTIDE SEQUENCE [LARGE SCALE GENOMIC DNA]</scope>
    <source>
        <strain evidence="3 4">ROY-5-3</strain>
    </source>
</reference>
<name>A0ABS6HBK4_9PROT</name>
<dbReference type="InterPro" id="IPR010662">
    <property type="entry name" value="RBBP9/YdeN"/>
</dbReference>
<accession>A0ABS6HBK4</accession>
<feature type="domain" description="Cupin type-2" evidence="2">
    <location>
        <begin position="243"/>
        <end position="313"/>
    </location>
</feature>
<comment type="caution">
    <text evidence="3">The sequence shown here is derived from an EMBL/GenBank/DDBJ whole genome shotgun (WGS) entry which is preliminary data.</text>
</comment>
<keyword evidence="4" id="KW-1185">Reference proteome</keyword>
<organism evidence="3 4">
    <name type="scientific">Falsiroseomonas oleicola</name>
    <dbReference type="NCBI Taxonomy" id="2801474"/>
    <lineage>
        <taxon>Bacteria</taxon>
        <taxon>Pseudomonadati</taxon>
        <taxon>Pseudomonadota</taxon>
        <taxon>Alphaproteobacteria</taxon>
        <taxon>Acetobacterales</taxon>
        <taxon>Roseomonadaceae</taxon>
        <taxon>Falsiroseomonas</taxon>
    </lineage>
</organism>
<protein>
    <submittedName>
        <fullName evidence="3">Alpha/beta hydrolase</fullName>
    </submittedName>
</protein>
<evidence type="ECO:0000256" key="1">
    <source>
        <dbReference type="ARBA" id="ARBA00022723"/>
    </source>
</evidence>
<sequence>MSTIFIPGPGGSENAHWQGRWQASMKQAVRIAPPGWDAPNLRSWVKALDDAVRSCSEAPLLVADGLGCLLVAHWARSEGNSAVAGAFLVGVPDSAAFTGAAADFHPAPTDRLAFPTLVLTSVDDPCTSRTHARELAGAWGAAFLQVGALRDCDTASGPSDWREGAMLLSAFAAGIGAPIQLDLSGDRPSETTGIQDAAAIIAADVPPRRKPSNYPEPFRSRMNGRLKRQLGNLFGLTNFGVNLTVLAPGAVSALHHAHSRQDEFIYVLDGEPTLFIGDRTVRLRPGMVAGFKAGGEAHHIENGTTRDCSFIEIGDRTPGDEVAYPADDIEASLDERGAWLFRHKDGTPY</sequence>
<dbReference type="CDD" id="cd02224">
    <property type="entry name" value="cupin_SPO2919-like"/>
    <property type="match status" value="1"/>
</dbReference>
<dbReference type="EMBL" id="JAERQM010000006">
    <property type="protein sequence ID" value="MBU8546099.1"/>
    <property type="molecule type" value="Genomic_DNA"/>
</dbReference>
<dbReference type="PANTHER" id="PTHR35848">
    <property type="entry name" value="OXALATE-BINDING PROTEIN"/>
    <property type="match status" value="1"/>
</dbReference>
<keyword evidence="1" id="KW-0479">Metal-binding</keyword>
<gene>
    <name evidence="3" type="ORF">JJQ90_20420</name>
</gene>
<dbReference type="Pfam" id="PF06821">
    <property type="entry name" value="Ser_hydrolase"/>
    <property type="match status" value="1"/>
</dbReference>
<keyword evidence="3" id="KW-0378">Hydrolase</keyword>
<evidence type="ECO:0000259" key="2">
    <source>
        <dbReference type="Pfam" id="PF07883"/>
    </source>
</evidence>
<evidence type="ECO:0000313" key="4">
    <source>
        <dbReference type="Proteomes" id="UP000689967"/>
    </source>
</evidence>
<dbReference type="GO" id="GO:0016787">
    <property type="term" value="F:hydrolase activity"/>
    <property type="evidence" value="ECO:0007669"/>
    <property type="project" value="UniProtKB-KW"/>
</dbReference>
<dbReference type="InterPro" id="IPR013096">
    <property type="entry name" value="Cupin_2"/>
</dbReference>
<dbReference type="PANTHER" id="PTHR35848:SF9">
    <property type="entry name" value="SLL1358 PROTEIN"/>
    <property type="match status" value="1"/>
</dbReference>
<proteinExistence type="predicted"/>
<evidence type="ECO:0000313" key="3">
    <source>
        <dbReference type="EMBL" id="MBU8546099.1"/>
    </source>
</evidence>